<keyword evidence="8" id="KW-1185">Reference proteome</keyword>
<dbReference type="AlphaFoldDB" id="A0A5N0UYZ5"/>
<dbReference type="Pfam" id="PF02913">
    <property type="entry name" value="FAD-oxidase_C"/>
    <property type="match status" value="1"/>
</dbReference>
<evidence type="ECO:0000256" key="2">
    <source>
        <dbReference type="ARBA" id="ARBA00008000"/>
    </source>
</evidence>
<dbReference type="InterPro" id="IPR051914">
    <property type="entry name" value="FAD-linked_OxidoTrans_Type4"/>
</dbReference>
<dbReference type="EMBL" id="VMNW02000038">
    <property type="protein sequence ID" value="KAA9157913.1"/>
    <property type="molecule type" value="Genomic_DNA"/>
</dbReference>
<dbReference type="RefSeq" id="WP_144751626.1">
    <property type="nucleotide sequence ID" value="NZ_VMNW02000038.1"/>
</dbReference>
<dbReference type="SUPFAM" id="SSF55103">
    <property type="entry name" value="FAD-linked oxidases, C-terminal domain"/>
    <property type="match status" value="1"/>
</dbReference>
<dbReference type="GO" id="GO:0016491">
    <property type="term" value="F:oxidoreductase activity"/>
    <property type="evidence" value="ECO:0007669"/>
    <property type="project" value="UniProtKB-KW"/>
</dbReference>
<dbReference type="PROSITE" id="PS51387">
    <property type="entry name" value="FAD_PCMH"/>
    <property type="match status" value="1"/>
</dbReference>
<dbReference type="InterPro" id="IPR016171">
    <property type="entry name" value="Vanillyl_alc_oxidase_C-sub2"/>
</dbReference>
<evidence type="ECO:0000256" key="5">
    <source>
        <dbReference type="ARBA" id="ARBA00023002"/>
    </source>
</evidence>
<dbReference type="InterPro" id="IPR016169">
    <property type="entry name" value="FAD-bd_PCMH_sub2"/>
</dbReference>
<dbReference type="Gene3D" id="3.30.465.10">
    <property type="match status" value="1"/>
</dbReference>
<keyword evidence="4" id="KW-0274">FAD</keyword>
<comment type="caution">
    <text evidence="7">The sequence shown here is derived from an EMBL/GenBank/DDBJ whole genome shotgun (WGS) entry which is preliminary data.</text>
</comment>
<sequence>MRAPLVALPPGAVTDPDVLAAHSKDHASTCPAGEALCLVRPRSTEEVSAVLAFAHEHRIPVVPQGARTGLSGAANAIDGAILLSLERMTAILDLDEENQTATVEPGVINADFSRAVAGRGLFYPPDPSSWEMSTLGGNVATNAGGLCCVKYGVTADWVRGLEVVLADGRVLRTGRSTAKGVAGYDLTRLFVGSEGTLGVVTKIVTALRPAVEAPRTAIAFFGDLDSACATVTDVMTGGLRPSLLELIDPVGLAEVSRERDYGFPPGTNTVLIAQSDAEDTVLEGFTTAAARHGGEALIADGPEEGKLFLAARRSVGLVLEKRGAMLSDDVCVPRTRLRELVAGVGEIGRRQGVCIACTGHAGDGNMHPTIVFDAADPDETRRANEAFGDVMALGLELGGTITGEHGVGLLKRDWLERELGPVGVDVHRSLKSAFDPRSIMNPGKVLA</sequence>
<dbReference type="InterPro" id="IPR006094">
    <property type="entry name" value="Oxid_FAD_bind_N"/>
</dbReference>
<dbReference type="InterPro" id="IPR016166">
    <property type="entry name" value="FAD-bd_PCMH"/>
</dbReference>
<dbReference type="Gene3D" id="3.30.70.2740">
    <property type="match status" value="1"/>
</dbReference>
<dbReference type="GO" id="GO:0071949">
    <property type="term" value="F:FAD binding"/>
    <property type="evidence" value="ECO:0007669"/>
    <property type="project" value="InterPro"/>
</dbReference>
<keyword evidence="3" id="KW-0285">Flavoprotein</keyword>
<evidence type="ECO:0000259" key="6">
    <source>
        <dbReference type="PROSITE" id="PS51387"/>
    </source>
</evidence>
<dbReference type="FunFam" id="1.10.45.10:FF:000001">
    <property type="entry name" value="D-lactate dehydrogenase mitochondrial"/>
    <property type="match status" value="1"/>
</dbReference>
<dbReference type="OrthoDB" id="9811557at2"/>
<name>A0A5N0UYZ5_9PSEU</name>
<evidence type="ECO:0000313" key="8">
    <source>
        <dbReference type="Proteomes" id="UP000319769"/>
    </source>
</evidence>
<keyword evidence="5" id="KW-0560">Oxidoreductase</keyword>
<dbReference type="InterPro" id="IPR016164">
    <property type="entry name" value="FAD-linked_Oxase-like_C"/>
</dbReference>
<evidence type="ECO:0000256" key="4">
    <source>
        <dbReference type="ARBA" id="ARBA00022827"/>
    </source>
</evidence>
<dbReference type="FunFam" id="3.30.70.2740:FF:000001">
    <property type="entry name" value="D-lactate dehydrogenase mitochondrial"/>
    <property type="match status" value="1"/>
</dbReference>
<reference evidence="7" key="1">
    <citation type="submission" date="2019-09" db="EMBL/GenBank/DDBJ databases">
        <authorList>
            <person name="Teo W.F.A."/>
            <person name="Duangmal K."/>
        </authorList>
    </citation>
    <scope>NUCLEOTIDE SEQUENCE [LARGE SCALE GENOMIC DNA]</scope>
    <source>
        <strain evidence="7">K81G1</strain>
    </source>
</reference>
<dbReference type="SUPFAM" id="SSF56176">
    <property type="entry name" value="FAD-binding/transporter-associated domain-like"/>
    <property type="match status" value="1"/>
</dbReference>
<evidence type="ECO:0000313" key="7">
    <source>
        <dbReference type="EMBL" id="KAA9157913.1"/>
    </source>
</evidence>
<feature type="domain" description="FAD-binding PCMH-type" evidence="6">
    <location>
        <begin position="31"/>
        <end position="210"/>
    </location>
</feature>
<dbReference type="Gene3D" id="1.10.45.10">
    <property type="entry name" value="Vanillyl-alcohol Oxidase, Chain A, domain 4"/>
    <property type="match status" value="1"/>
</dbReference>
<dbReference type="Proteomes" id="UP000319769">
    <property type="component" value="Unassembled WGS sequence"/>
</dbReference>
<dbReference type="Pfam" id="PF01565">
    <property type="entry name" value="FAD_binding_4"/>
    <property type="match status" value="1"/>
</dbReference>
<comment type="similarity">
    <text evidence="2">Belongs to the FAD-binding oxidoreductase/transferase type 4 family.</text>
</comment>
<evidence type="ECO:0000256" key="1">
    <source>
        <dbReference type="ARBA" id="ARBA00001974"/>
    </source>
</evidence>
<dbReference type="InterPro" id="IPR036318">
    <property type="entry name" value="FAD-bd_PCMH-like_sf"/>
</dbReference>
<evidence type="ECO:0000256" key="3">
    <source>
        <dbReference type="ARBA" id="ARBA00022630"/>
    </source>
</evidence>
<protein>
    <submittedName>
        <fullName evidence="7">FAD-binding protein</fullName>
    </submittedName>
</protein>
<dbReference type="PANTHER" id="PTHR42934">
    <property type="entry name" value="GLYCOLATE OXIDASE SUBUNIT GLCD"/>
    <property type="match status" value="1"/>
</dbReference>
<comment type="cofactor">
    <cofactor evidence="1">
        <name>FAD</name>
        <dbReference type="ChEBI" id="CHEBI:57692"/>
    </cofactor>
</comment>
<dbReference type="InterPro" id="IPR004113">
    <property type="entry name" value="FAD-bd_oxidored_4_C"/>
</dbReference>
<proteinExistence type="inferred from homology"/>
<gene>
    <name evidence="7" type="ORF">FPZ12_023775</name>
</gene>
<organism evidence="7 8">
    <name type="scientific">Amycolatopsis acidicola</name>
    <dbReference type="NCBI Taxonomy" id="2596893"/>
    <lineage>
        <taxon>Bacteria</taxon>
        <taxon>Bacillati</taxon>
        <taxon>Actinomycetota</taxon>
        <taxon>Actinomycetes</taxon>
        <taxon>Pseudonocardiales</taxon>
        <taxon>Pseudonocardiaceae</taxon>
        <taxon>Amycolatopsis</taxon>
    </lineage>
</organism>
<dbReference type="PANTHER" id="PTHR42934:SF2">
    <property type="entry name" value="GLYCOLATE OXIDASE SUBUNIT GLCD"/>
    <property type="match status" value="1"/>
</dbReference>
<accession>A0A5N0UYZ5</accession>